<evidence type="ECO:0000313" key="3">
    <source>
        <dbReference type="Proteomes" id="UP000579647"/>
    </source>
</evidence>
<keyword evidence="1" id="KW-1133">Transmembrane helix</keyword>
<gene>
    <name evidence="2" type="ORF">HNR07_005262</name>
</gene>
<reference evidence="2 3" key="1">
    <citation type="submission" date="2020-08" db="EMBL/GenBank/DDBJ databases">
        <title>Sequencing the genomes of 1000 actinobacteria strains.</title>
        <authorList>
            <person name="Klenk H.-P."/>
        </authorList>
    </citation>
    <scope>NUCLEOTIDE SEQUENCE [LARGE SCALE GENOMIC DNA]</scope>
    <source>
        <strain evidence="2 3">DSM 44598</strain>
    </source>
</reference>
<dbReference type="RefSeq" id="WP_184367201.1">
    <property type="nucleotide sequence ID" value="NZ_BAAAKM010000008.1"/>
</dbReference>
<organism evidence="2 3">
    <name type="scientific">Nocardiopsis metallicus</name>
    <dbReference type="NCBI Taxonomy" id="179819"/>
    <lineage>
        <taxon>Bacteria</taxon>
        <taxon>Bacillati</taxon>
        <taxon>Actinomycetota</taxon>
        <taxon>Actinomycetes</taxon>
        <taxon>Streptosporangiales</taxon>
        <taxon>Nocardiopsidaceae</taxon>
        <taxon>Nocardiopsis</taxon>
    </lineage>
</organism>
<keyword evidence="1" id="KW-0812">Transmembrane</keyword>
<dbReference type="PANTHER" id="PTHR36974">
    <property type="entry name" value="MEMBRANE PROTEIN-RELATED"/>
    <property type="match status" value="1"/>
</dbReference>
<dbReference type="AlphaFoldDB" id="A0A840WQK0"/>
<feature type="transmembrane region" description="Helical" evidence="1">
    <location>
        <begin position="12"/>
        <end position="32"/>
    </location>
</feature>
<keyword evidence="1" id="KW-0472">Membrane</keyword>
<accession>A0A840WQK0</accession>
<sequence>MTMGQRLEKLCKVAPLALGGLFVGSGVLHFVAPKPFEAIMPRQLPAHREFVYGSGAAELACGLGLLTRQKWAGPASAALLLAVWPANVQMALDSGSGRLPSVADNKLVAWGRVPLQVPLIWAALQSRPRAGTAQD</sequence>
<comment type="caution">
    <text evidence="2">The sequence shown here is derived from an EMBL/GenBank/DDBJ whole genome shotgun (WGS) entry which is preliminary data.</text>
</comment>
<dbReference type="PANTHER" id="PTHR36974:SF1">
    <property type="entry name" value="DOXX FAMILY MEMBRANE PROTEIN"/>
    <property type="match status" value="1"/>
</dbReference>
<evidence type="ECO:0000256" key="1">
    <source>
        <dbReference type="SAM" id="Phobius"/>
    </source>
</evidence>
<dbReference type="Proteomes" id="UP000579647">
    <property type="component" value="Unassembled WGS sequence"/>
</dbReference>
<name>A0A840WQK0_9ACTN</name>
<dbReference type="EMBL" id="JACHDO010000001">
    <property type="protein sequence ID" value="MBB5494125.1"/>
    <property type="molecule type" value="Genomic_DNA"/>
</dbReference>
<keyword evidence="3" id="KW-1185">Reference proteome</keyword>
<protein>
    <submittedName>
        <fullName evidence="2">Putative membrane protein</fullName>
    </submittedName>
</protein>
<evidence type="ECO:0000313" key="2">
    <source>
        <dbReference type="EMBL" id="MBB5494125.1"/>
    </source>
</evidence>
<proteinExistence type="predicted"/>